<dbReference type="EMBL" id="JACJHT010000037">
    <property type="protein sequence ID" value="MBA9043245.1"/>
    <property type="molecule type" value="Genomic_DNA"/>
</dbReference>
<keyword evidence="1" id="KW-1133">Transmembrane helix</keyword>
<keyword evidence="1" id="KW-0812">Transmembrane</keyword>
<organism evidence="2 3">
    <name type="scientific">Priestia aryabhattai</name>
    <name type="common">Bacillus aryabhattai</name>
    <dbReference type="NCBI Taxonomy" id="412384"/>
    <lineage>
        <taxon>Bacteria</taxon>
        <taxon>Bacillati</taxon>
        <taxon>Bacillota</taxon>
        <taxon>Bacilli</taxon>
        <taxon>Bacillales</taxon>
        <taxon>Bacillaceae</taxon>
        <taxon>Priestia</taxon>
    </lineage>
</organism>
<evidence type="ECO:0000313" key="3">
    <source>
        <dbReference type="Proteomes" id="UP000543174"/>
    </source>
</evidence>
<protein>
    <submittedName>
        <fullName evidence="2">Uncharacterized protein</fullName>
    </submittedName>
</protein>
<evidence type="ECO:0000313" key="2">
    <source>
        <dbReference type="EMBL" id="MBA9043245.1"/>
    </source>
</evidence>
<keyword evidence="1" id="KW-0472">Membrane</keyword>
<accession>A0A7W3NHS7</accession>
<comment type="caution">
    <text evidence="2">The sequence shown here is derived from an EMBL/GenBank/DDBJ whole genome shotgun (WGS) entry which is preliminary data.</text>
</comment>
<reference evidence="2" key="1">
    <citation type="submission" date="2020-08" db="EMBL/GenBank/DDBJ databases">
        <title>Functional genomics of gut bacteria from endangered species of beetles.</title>
        <authorList>
            <person name="Carlos-Shanley C."/>
        </authorList>
    </citation>
    <scope>NUCLEOTIDE SEQUENCE [LARGE SCALE GENOMIC DNA]</scope>
    <source>
        <strain evidence="2">S00060</strain>
    </source>
</reference>
<feature type="transmembrane region" description="Helical" evidence="1">
    <location>
        <begin position="7"/>
        <end position="25"/>
    </location>
</feature>
<name>A0A7W3NHS7_PRIAR</name>
<dbReference type="Proteomes" id="UP000543174">
    <property type="component" value="Unassembled WGS sequence"/>
</dbReference>
<sequence>MNNKLEIQVFFITFLIFGIIVYMVTAETANSYHIFGDSSVFKFLSTNILNDKGK</sequence>
<proteinExistence type="predicted"/>
<dbReference type="AlphaFoldDB" id="A0A7W3NHS7"/>
<keyword evidence="3" id="KW-1185">Reference proteome</keyword>
<evidence type="ECO:0000256" key="1">
    <source>
        <dbReference type="SAM" id="Phobius"/>
    </source>
</evidence>
<gene>
    <name evidence="2" type="ORF">HNP21_006442</name>
</gene>